<accession>A0A0F9FXW9</accession>
<organism evidence="1">
    <name type="scientific">marine sediment metagenome</name>
    <dbReference type="NCBI Taxonomy" id="412755"/>
    <lineage>
        <taxon>unclassified sequences</taxon>
        <taxon>metagenomes</taxon>
        <taxon>ecological metagenomes</taxon>
    </lineage>
</organism>
<name>A0A0F9FXW9_9ZZZZ</name>
<proteinExistence type="predicted"/>
<protein>
    <submittedName>
        <fullName evidence="1">Uncharacterized protein</fullName>
    </submittedName>
</protein>
<gene>
    <name evidence="1" type="ORF">LCGC14_2187530</name>
</gene>
<reference evidence="1" key="1">
    <citation type="journal article" date="2015" name="Nature">
        <title>Complex archaea that bridge the gap between prokaryotes and eukaryotes.</title>
        <authorList>
            <person name="Spang A."/>
            <person name="Saw J.H."/>
            <person name="Jorgensen S.L."/>
            <person name="Zaremba-Niedzwiedzka K."/>
            <person name="Martijn J."/>
            <person name="Lind A.E."/>
            <person name="van Eijk R."/>
            <person name="Schleper C."/>
            <person name="Guy L."/>
            <person name="Ettema T.J."/>
        </authorList>
    </citation>
    <scope>NUCLEOTIDE SEQUENCE</scope>
</reference>
<dbReference type="AlphaFoldDB" id="A0A0F9FXW9"/>
<sequence>MTDRQDRLTDEESKGYRYGKSGSYTVLEEYDVEAEGWYTMATLHEPDENRTGERLVEALTDKKHIRALERLVKETNRLLTELNAARGPSCIMPSCPNPPYTKSGHCHHHRYLRYD</sequence>
<comment type="caution">
    <text evidence="1">The sequence shown here is derived from an EMBL/GenBank/DDBJ whole genome shotgun (WGS) entry which is preliminary data.</text>
</comment>
<dbReference type="EMBL" id="LAZR01028564">
    <property type="protein sequence ID" value="KKL62205.1"/>
    <property type="molecule type" value="Genomic_DNA"/>
</dbReference>
<evidence type="ECO:0000313" key="1">
    <source>
        <dbReference type="EMBL" id="KKL62205.1"/>
    </source>
</evidence>